<evidence type="ECO:0000256" key="3">
    <source>
        <dbReference type="ARBA" id="ARBA00023002"/>
    </source>
</evidence>
<protein>
    <submittedName>
        <fullName evidence="8">Fe-S oxidoreductase</fullName>
    </submittedName>
</protein>
<dbReference type="PANTHER" id="PTHR43255">
    <property type="entry name" value="IRON-SULFUR-BINDING OXIDOREDUCTASE FADF-RELATED-RELATED"/>
    <property type="match status" value="1"/>
</dbReference>
<dbReference type="GO" id="GO:0051539">
    <property type="term" value="F:4 iron, 4 sulfur cluster binding"/>
    <property type="evidence" value="ECO:0007669"/>
    <property type="project" value="UniProtKB-KW"/>
</dbReference>
<comment type="caution">
    <text evidence="8">The sequence shown here is derived from an EMBL/GenBank/DDBJ whole genome shotgun (WGS) entry which is preliminary data.</text>
</comment>
<keyword evidence="6" id="KW-0472">Membrane</keyword>
<feature type="transmembrane region" description="Helical" evidence="6">
    <location>
        <begin position="123"/>
        <end position="146"/>
    </location>
</feature>
<keyword evidence="4" id="KW-0408">Iron</keyword>
<keyword evidence="2" id="KW-0479">Metal-binding</keyword>
<evidence type="ECO:0000259" key="7">
    <source>
        <dbReference type="PROSITE" id="PS51379"/>
    </source>
</evidence>
<dbReference type="GO" id="GO:0005886">
    <property type="term" value="C:plasma membrane"/>
    <property type="evidence" value="ECO:0007669"/>
    <property type="project" value="TreeGrafter"/>
</dbReference>
<feature type="non-terminal residue" evidence="8">
    <location>
        <position position="542"/>
    </location>
</feature>
<keyword evidence="5" id="KW-0411">Iron-sulfur</keyword>
<dbReference type="EMBL" id="QFNY01000393">
    <property type="protein sequence ID" value="PZO97567.1"/>
    <property type="molecule type" value="Genomic_DNA"/>
</dbReference>
<evidence type="ECO:0000256" key="2">
    <source>
        <dbReference type="ARBA" id="ARBA00022723"/>
    </source>
</evidence>
<dbReference type="InterPro" id="IPR009051">
    <property type="entry name" value="Helical_ferredxn"/>
</dbReference>
<feature type="domain" description="4Fe-4S ferredoxin-type" evidence="7">
    <location>
        <begin position="392"/>
        <end position="424"/>
    </location>
</feature>
<dbReference type="Pfam" id="PF13187">
    <property type="entry name" value="Fer4_9"/>
    <property type="match status" value="1"/>
</dbReference>
<proteinExistence type="predicted"/>
<evidence type="ECO:0000256" key="1">
    <source>
        <dbReference type="ARBA" id="ARBA00022485"/>
    </source>
</evidence>
<keyword evidence="6" id="KW-0812">Transmembrane</keyword>
<sequence length="542" mass="59304">MYLLAAGQATSTDIPWNVTVPLGIIGALLSIPAWIFFIRGALQIFKTIRLGQPALKRTDNPGARLGNLIKEILGHTKMAKKPGVAIAHWFVMVGFLLGSLVWFEAYIQTFNPEGGWPIIGDWAVYHLVDEILGIGTTLGIIALIIIRQNIGDKERKARFYGSNAKAAYFVEIVVLLEGLGMMFVKAGKIATFASYEGGHAATDFLTMQIAKILPESPLMVSIFALIKLLSGMVWLFIVGQNITWGVAWHRFMAFFNIFLKRNSDGRNALGAAKPMTSQGRILTMENADPDTDNIGAGSIEDFTWKGWMDFTSCTECGRCQEQCPAWNTEKPLSPKKLIMDLRDHAVASAPYLLEKASAPAGGGLFTGDATEVDPAAEAHSDMPLLQLVAEGEMGVIDPDVLWSCTNCGACVEQCPVDIEHIDHIVDMRRYKVLAESEFPTELGGLFKNMETKGNPWGQNNSQRSDWIQKAKADGIEVPVFGEDIENFDDTEYLFWVGCAGVYDDNATKTTRAVAELLYTAGVKFAVLGENEGCTGDSARRAG</sequence>
<evidence type="ECO:0000256" key="6">
    <source>
        <dbReference type="SAM" id="Phobius"/>
    </source>
</evidence>
<evidence type="ECO:0000256" key="5">
    <source>
        <dbReference type="ARBA" id="ARBA00023014"/>
    </source>
</evidence>
<feature type="transmembrane region" description="Helical" evidence="6">
    <location>
        <begin position="20"/>
        <end position="42"/>
    </location>
</feature>
<feature type="domain" description="4Fe-4S ferredoxin-type" evidence="7">
    <location>
        <begin position="304"/>
        <end position="334"/>
    </location>
</feature>
<name>A0A2W5AWW2_9CORY</name>
<dbReference type="InterPro" id="IPR017900">
    <property type="entry name" value="4Fe4S_Fe_S_CS"/>
</dbReference>
<dbReference type="Gene3D" id="1.10.1060.10">
    <property type="entry name" value="Alpha-helical ferredoxin"/>
    <property type="match status" value="1"/>
</dbReference>
<feature type="transmembrane region" description="Helical" evidence="6">
    <location>
        <begin position="83"/>
        <end position="103"/>
    </location>
</feature>
<dbReference type="InterPro" id="IPR017896">
    <property type="entry name" value="4Fe4S_Fe-S-bd"/>
</dbReference>
<keyword evidence="3" id="KW-0560">Oxidoreductase</keyword>
<dbReference type="AlphaFoldDB" id="A0A2W5AWW2"/>
<evidence type="ECO:0000313" key="9">
    <source>
        <dbReference type="Proteomes" id="UP000249451"/>
    </source>
</evidence>
<dbReference type="InterPro" id="IPR051460">
    <property type="entry name" value="HdrC_iron-sulfur_subunit"/>
</dbReference>
<dbReference type="PROSITE" id="PS51379">
    <property type="entry name" value="4FE4S_FER_2"/>
    <property type="match status" value="2"/>
</dbReference>
<dbReference type="GO" id="GO:0046872">
    <property type="term" value="F:metal ion binding"/>
    <property type="evidence" value="ECO:0007669"/>
    <property type="project" value="UniProtKB-KW"/>
</dbReference>
<dbReference type="PROSITE" id="PS00198">
    <property type="entry name" value="4FE4S_FER_1"/>
    <property type="match status" value="1"/>
</dbReference>
<reference evidence="8 9" key="1">
    <citation type="submission" date="2017-11" db="EMBL/GenBank/DDBJ databases">
        <title>Infants hospitalized years apart are colonized by the same room-sourced microbial strains.</title>
        <authorList>
            <person name="Brooks B."/>
            <person name="Olm M.R."/>
            <person name="Firek B.A."/>
            <person name="Baker R."/>
            <person name="Thomas B.C."/>
            <person name="Morowitz M.J."/>
            <person name="Banfield J.F."/>
        </authorList>
    </citation>
    <scope>NUCLEOTIDE SEQUENCE [LARGE SCALE GENOMIC DNA]</scope>
    <source>
        <strain evidence="8">S2_012_000_R3_87</strain>
    </source>
</reference>
<dbReference type="PANTHER" id="PTHR43255:SF1">
    <property type="entry name" value="IRON-SULFUR-BINDING OXIDOREDUCTASE FADF-RELATED"/>
    <property type="match status" value="1"/>
</dbReference>
<evidence type="ECO:0000256" key="4">
    <source>
        <dbReference type="ARBA" id="ARBA00023004"/>
    </source>
</evidence>
<organism evidence="8 9">
    <name type="scientific">Corynebacterium urealyticum</name>
    <dbReference type="NCBI Taxonomy" id="43771"/>
    <lineage>
        <taxon>Bacteria</taxon>
        <taxon>Bacillati</taxon>
        <taxon>Actinomycetota</taxon>
        <taxon>Actinomycetes</taxon>
        <taxon>Mycobacteriales</taxon>
        <taxon>Corynebacteriaceae</taxon>
        <taxon>Corynebacterium</taxon>
    </lineage>
</organism>
<evidence type="ECO:0000313" key="8">
    <source>
        <dbReference type="EMBL" id="PZO97567.1"/>
    </source>
</evidence>
<dbReference type="GO" id="GO:0016491">
    <property type="term" value="F:oxidoreductase activity"/>
    <property type="evidence" value="ECO:0007669"/>
    <property type="project" value="UniProtKB-KW"/>
</dbReference>
<keyword evidence="1" id="KW-0004">4Fe-4S</keyword>
<dbReference type="Proteomes" id="UP000249451">
    <property type="component" value="Unassembled WGS sequence"/>
</dbReference>
<dbReference type="SUPFAM" id="SSF46548">
    <property type="entry name" value="alpha-helical ferredoxin"/>
    <property type="match status" value="1"/>
</dbReference>
<keyword evidence="6" id="KW-1133">Transmembrane helix</keyword>
<gene>
    <name evidence="8" type="ORF">DI609_12870</name>
</gene>
<accession>A0A2W5AWW2</accession>